<feature type="coiled-coil region" evidence="1">
    <location>
        <begin position="49"/>
        <end position="83"/>
    </location>
</feature>
<feature type="domain" description="PepSY" evidence="3">
    <location>
        <begin position="197"/>
        <end position="249"/>
    </location>
</feature>
<organism evidence="4 5">
    <name type="scientific">Herpetosiphon geysericola</name>
    <dbReference type="NCBI Taxonomy" id="70996"/>
    <lineage>
        <taxon>Bacteria</taxon>
        <taxon>Bacillati</taxon>
        <taxon>Chloroflexota</taxon>
        <taxon>Chloroflexia</taxon>
        <taxon>Herpetosiphonales</taxon>
        <taxon>Herpetosiphonaceae</taxon>
        <taxon>Herpetosiphon</taxon>
    </lineage>
</organism>
<sequence length="272" mass="28304">MKPKFALLIAAVLTAFVLVIVAGVVRSLAQPSPVELAAGLDNSLPNDNVAQATATVQAYQQQLLEANQRIEEANRTIDEANARLQEPIVVREPAPAQQPIAQAPAQPQPAAQDPLPATQAPAVPQYPISADQAGQLALAAAPGAGLLATPELVNYAGTAAYEVRLDRGLVYVDATTGAVLTNNAVVPPTQVPAPTTISADAAASAAVAYLGGGTVVRVELEEEHGALVYEVRFANDSRVYVDAYSGSVVYAKVESGSSNDDKKDDDKKDDDN</sequence>
<evidence type="ECO:0000313" key="5">
    <source>
        <dbReference type="Proteomes" id="UP000050277"/>
    </source>
</evidence>
<keyword evidence="1" id="KW-0175">Coiled coil</keyword>
<dbReference type="Pfam" id="PF03413">
    <property type="entry name" value="PepSY"/>
    <property type="match status" value="2"/>
</dbReference>
<gene>
    <name evidence="4" type="ORF">SE18_21100</name>
</gene>
<protein>
    <recommendedName>
        <fullName evidence="3">PepSY domain-containing protein</fullName>
    </recommendedName>
</protein>
<dbReference type="Proteomes" id="UP000050277">
    <property type="component" value="Unassembled WGS sequence"/>
</dbReference>
<keyword evidence="5" id="KW-1185">Reference proteome</keyword>
<dbReference type="RefSeq" id="WP_054536448.1">
    <property type="nucleotide sequence ID" value="NZ_LGKP01000035.1"/>
</dbReference>
<reference evidence="4 5" key="1">
    <citation type="submission" date="2015-07" db="EMBL/GenBank/DDBJ databases">
        <title>Whole genome sequence of Herpetosiphon geysericola DSM 7119.</title>
        <authorList>
            <person name="Hemp J."/>
            <person name="Ward L.M."/>
            <person name="Pace L.A."/>
            <person name="Fischer W.W."/>
        </authorList>
    </citation>
    <scope>NUCLEOTIDE SEQUENCE [LARGE SCALE GENOMIC DNA]</scope>
    <source>
        <strain evidence="4 5">DSM 7119</strain>
    </source>
</reference>
<dbReference type="InterPro" id="IPR025711">
    <property type="entry name" value="PepSY"/>
</dbReference>
<feature type="region of interest" description="Disordered" evidence="2">
    <location>
        <begin position="96"/>
        <end position="118"/>
    </location>
</feature>
<dbReference type="EMBL" id="LGKP01000035">
    <property type="protein sequence ID" value="KPL81195.1"/>
    <property type="molecule type" value="Genomic_DNA"/>
</dbReference>
<proteinExistence type="predicted"/>
<evidence type="ECO:0000313" key="4">
    <source>
        <dbReference type="EMBL" id="KPL81195.1"/>
    </source>
</evidence>
<dbReference type="STRING" id="70996.SE18_21100"/>
<feature type="domain" description="PepSY" evidence="3">
    <location>
        <begin position="127"/>
        <end position="180"/>
    </location>
</feature>
<evidence type="ECO:0000259" key="3">
    <source>
        <dbReference type="Pfam" id="PF03413"/>
    </source>
</evidence>
<dbReference type="AlphaFoldDB" id="A0A0P6XXD9"/>
<evidence type="ECO:0000256" key="2">
    <source>
        <dbReference type="SAM" id="MobiDB-lite"/>
    </source>
</evidence>
<dbReference type="OrthoDB" id="160796at2"/>
<accession>A0A0P6XXD9</accession>
<comment type="caution">
    <text evidence="4">The sequence shown here is derived from an EMBL/GenBank/DDBJ whole genome shotgun (WGS) entry which is preliminary data.</text>
</comment>
<evidence type="ECO:0000256" key="1">
    <source>
        <dbReference type="SAM" id="Coils"/>
    </source>
</evidence>
<dbReference type="PATRIC" id="fig|70996.4.peg.2037"/>
<dbReference type="Gene3D" id="3.10.450.40">
    <property type="match status" value="1"/>
</dbReference>
<name>A0A0P6XXD9_9CHLR</name>